<dbReference type="RefSeq" id="WP_371953058.1">
    <property type="nucleotide sequence ID" value="NZ_JAXCEI010000013.1"/>
</dbReference>
<comment type="caution">
    <text evidence="3">The sequence shown here is derived from an EMBL/GenBank/DDBJ whole genome shotgun (WGS) entry which is preliminary data.</text>
</comment>
<gene>
    <name evidence="3" type="ORF">SM611_27515</name>
</gene>
<evidence type="ECO:0000313" key="4">
    <source>
        <dbReference type="Proteomes" id="UP001569963"/>
    </source>
</evidence>
<name>A0ABV4QHQ9_9ACTN</name>
<dbReference type="Proteomes" id="UP001569963">
    <property type="component" value="Unassembled WGS sequence"/>
</dbReference>
<keyword evidence="2" id="KW-1133">Transmembrane helix</keyword>
<keyword evidence="2" id="KW-0472">Membrane</keyword>
<evidence type="ECO:0000256" key="1">
    <source>
        <dbReference type="SAM" id="MobiDB-lite"/>
    </source>
</evidence>
<evidence type="ECO:0000256" key="2">
    <source>
        <dbReference type="SAM" id="Phobius"/>
    </source>
</evidence>
<accession>A0ABV4QHQ9</accession>
<dbReference type="EMBL" id="JAXCEI010000013">
    <property type="protein sequence ID" value="MFA1542699.1"/>
    <property type="molecule type" value="Genomic_DNA"/>
</dbReference>
<protein>
    <submittedName>
        <fullName evidence="3">Uncharacterized protein</fullName>
    </submittedName>
</protein>
<proteinExistence type="predicted"/>
<keyword evidence="4" id="KW-1185">Reference proteome</keyword>
<organism evidence="3 4">
    <name type="scientific">Actinomadura monticuli</name>
    <dbReference type="NCBI Taxonomy" id="3097367"/>
    <lineage>
        <taxon>Bacteria</taxon>
        <taxon>Bacillati</taxon>
        <taxon>Actinomycetota</taxon>
        <taxon>Actinomycetes</taxon>
        <taxon>Streptosporangiales</taxon>
        <taxon>Thermomonosporaceae</taxon>
        <taxon>Actinomadura</taxon>
    </lineage>
</organism>
<reference evidence="3 4" key="1">
    <citation type="submission" date="2023-11" db="EMBL/GenBank/DDBJ databases">
        <title>Actinomadura monticuli sp. nov., isolated from volcanic ash.</title>
        <authorList>
            <person name="Lee S.D."/>
            <person name="Yang H."/>
            <person name="Kim I.S."/>
        </authorList>
    </citation>
    <scope>NUCLEOTIDE SEQUENCE [LARGE SCALE GENOMIC DNA]</scope>
    <source>
        <strain evidence="3 4">DLS-62</strain>
    </source>
</reference>
<feature type="region of interest" description="Disordered" evidence="1">
    <location>
        <begin position="74"/>
        <end position="95"/>
    </location>
</feature>
<keyword evidence="2" id="KW-0812">Transmembrane</keyword>
<feature type="transmembrane region" description="Helical" evidence="2">
    <location>
        <begin position="55"/>
        <end position="72"/>
    </location>
</feature>
<sequence>MMTLALTLLAMLAVGVSLGLLGGGGSILTVPILVYVAGVETNPAAPRHALFGTPGGYAALGTAALAATVALLKHRRKAPEGRPVNPATPRDRVRQ</sequence>
<evidence type="ECO:0000313" key="3">
    <source>
        <dbReference type="EMBL" id="MFA1542699.1"/>
    </source>
</evidence>